<keyword evidence="2" id="KW-1185">Reference proteome</keyword>
<accession>A0A9P1ECD3</accession>
<protein>
    <submittedName>
        <fullName evidence="1">Uncharacterized protein</fullName>
    </submittedName>
</protein>
<sequence length="222" mass="24512">MSQVMPSADRLALARMGDEALNQKVLQNSASALMGLCEQLWRVGQLREAKVAGDGEIASLRRKLVEAEDTLRLTNEGVEQRVQAARAEGKNEGLAEAGEAAAEAARVAAEEAERSKAEEVAKAEKAAVEAFTAGGWRAEYKEGWVSSAVEEKVDSWGEGPGRMWLAAKGDSYYQGREFFTQRLIYRKLALHFNIWPEEFRPEACGLPPRQPDVRIPLPQAKR</sequence>
<dbReference type="Proteomes" id="UP001152484">
    <property type="component" value="Unassembled WGS sequence"/>
</dbReference>
<dbReference type="OrthoDB" id="1328918at2759"/>
<organism evidence="1 2">
    <name type="scientific">Cuscuta europaea</name>
    <name type="common">European dodder</name>
    <dbReference type="NCBI Taxonomy" id="41803"/>
    <lineage>
        <taxon>Eukaryota</taxon>
        <taxon>Viridiplantae</taxon>
        <taxon>Streptophyta</taxon>
        <taxon>Embryophyta</taxon>
        <taxon>Tracheophyta</taxon>
        <taxon>Spermatophyta</taxon>
        <taxon>Magnoliopsida</taxon>
        <taxon>eudicotyledons</taxon>
        <taxon>Gunneridae</taxon>
        <taxon>Pentapetalae</taxon>
        <taxon>asterids</taxon>
        <taxon>lamiids</taxon>
        <taxon>Solanales</taxon>
        <taxon>Convolvulaceae</taxon>
        <taxon>Cuscuteae</taxon>
        <taxon>Cuscuta</taxon>
        <taxon>Cuscuta subgen. Cuscuta</taxon>
    </lineage>
</organism>
<feature type="non-terminal residue" evidence="1">
    <location>
        <position position="222"/>
    </location>
</feature>
<comment type="caution">
    <text evidence="1">The sequence shown here is derived from an EMBL/GenBank/DDBJ whole genome shotgun (WGS) entry which is preliminary data.</text>
</comment>
<dbReference type="EMBL" id="CAMAPE010000035">
    <property type="protein sequence ID" value="CAH9096735.1"/>
    <property type="molecule type" value="Genomic_DNA"/>
</dbReference>
<evidence type="ECO:0000313" key="2">
    <source>
        <dbReference type="Proteomes" id="UP001152484"/>
    </source>
</evidence>
<proteinExistence type="predicted"/>
<name>A0A9P1ECD3_CUSEU</name>
<reference evidence="1" key="1">
    <citation type="submission" date="2022-07" db="EMBL/GenBank/DDBJ databases">
        <authorList>
            <person name="Macas J."/>
            <person name="Novak P."/>
            <person name="Neumann P."/>
        </authorList>
    </citation>
    <scope>NUCLEOTIDE SEQUENCE</scope>
</reference>
<gene>
    <name evidence="1" type="ORF">CEURO_LOCUS13526</name>
</gene>
<dbReference type="AlphaFoldDB" id="A0A9P1ECD3"/>
<evidence type="ECO:0000313" key="1">
    <source>
        <dbReference type="EMBL" id="CAH9096735.1"/>
    </source>
</evidence>